<name>A0A4R3HW32_PAULE</name>
<comment type="caution">
    <text evidence="3">The sequence shown here is derived from an EMBL/GenBank/DDBJ whole genome shotgun (WGS) entry which is preliminary data.</text>
</comment>
<proteinExistence type="predicted"/>
<protein>
    <recommendedName>
        <fullName evidence="5">Secreted protein</fullName>
    </recommendedName>
</protein>
<evidence type="ECO:0000256" key="1">
    <source>
        <dbReference type="SAM" id="MobiDB-lite"/>
    </source>
</evidence>
<gene>
    <name evidence="3" type="ORF">EDC30_105206</name>
</gene>
<reference evidence="3 4" key="1">
    <citation type="submission" date="2019-03" db="EMBL/GenBank/DDBJ databases">
        <title>Genomic Encyclopedia of Type Strains, Phase IV (KMG-IV): sequencing the most valuable type-strain genomes for metagenomic binning, comparative biology and taxonomic classification.</title>
        <authorList>
            <person name="Goeker M."/>
        </authorList>
    </citation>
    <scope>NUCLEOTIDE SEQUENCE [LARGE SCALE GENOMIC DNA]</scope>
    <source>
        <strain evidence="3 4">DSM 7445</strain>
    </source>
</reference>
<feature type="region of interest" description="Disordered" evidence="1">
    <location>
        <begin position="42"/>
        <end position="84"/>
    </location>
</feature>
<evidence type="ECO:0000256" key="2">
    <source>
        <dbReference type="SAM" id="SignalP"/>
    </source>
</evidence>
<feature type="chain" id="PRO_5020693680" description="Secreted protein" evidence="2">
    <location>
        <begin position="22"/>
        <end position="84"/>
    </location>
</feature>
<accession>A0A4R3HW32</accession>
<dbReference type="Proteomes" id="UP000295382">
    <property type="component" value="Unassembled WGS sequence"/>
</dbReference>
<dbReference type="AlphaFoldDB" id="A0A4R3HW32"/>
<sequence>MKTKNLIAAAIVSVCASVAFAANTTPQVDFTNTMTPYEVTAQAQTSSAGSDAQAKNAGAGEQSNQAVNFANSMQPWEVTAQTSK</sequence>
<feature type="signal peptide" evidence="2">
    <location>
        <begin position="1"/>
        <end position="21"/>
    </location>
</feature>
<evidence type="ECO:0000313" key="4">
    <source>
        <dbReference type="Proteomes" id="UP000295382"/>
    </source>
</evidence>
<evidence type="ECO:0000313" key="3">
    <source>
        <dbReference type="EMBL" id="TCS36984.1"/>
    </source>
</evidence>
<dbReference type="EMBL" id="SLZQ01000005">
    <property type="protein sequence ID" value="TCS36984.1"/>
    <property type="molecule type" value="Genomic_DNA"/>
</dbReference>
<keyword evidence="2" id="KW-0732">Signal</keyword>
<organism evidence="3 4">
    <name type="scientific">Paucimonas lemoignei</name>
    <name type="common">Pseudomonas lemoignei</name>
    <dbReference type="NCBI Taxonomy" id="29443"/>
    <lineage>
        <taxon>Bacteria</taxon>
        <taxon>Pseudomonadati</taxon>
        <taxon>Pseudomonadota</taxon>
        <taxon>Betaproteobacteria</taxon>
        <taxon>Burkholderiales</taxon>
        <taxon>Burkholderiaceae</taxon>
        <taxon>Paucimonas</taxon>
    </lineage>
</organism>
<feature type="compositionally biased region" description="Polar residues" evidence="1">
    <location>
        <begin position="61"/>
        <end position="84"/>
    </location>
</feature>
<evidence type="ECO:0008006" key="5">
    <source>
        <dbReference type="Google" id="ProtNLM"/>
    </source>
</evidence>
<keyword evidence="4" id="KW-1185">Reference proteome</keyword>